<dbReference type="Proteomes" id="UP000436468">
    <property type="component" value="Unassembled WGS sequence"/>
</dbReference>
<dbReference type="SUPFAM" id="SSF53822">
    <property type="entry name" value="Periplasmic binding protein-like I"/>
    <property type="match status" value="1"/>
</dbReference>
<dbReference type="InterPro" id="IPR028082">
    <property type="entry name" value="Peripla_BP_I"/>
</dbReference>
<evidence type="ECO:0000256" key="4">
    <source>
        <dbReference type="ARBA" id="ARBA00022970"/>
    </source>
</evidence>
<reference evidence="8 9" key="1">
    <citation type="submission" date="2019-12" db="EMBL/GenBank/DDBJ databases">
        <title>Draft genome sequences Bradyrhizobium cajani AMBPC1010, Bradyrhizobium pachyrhizi AMBPC1040 and Bradyrhizobium yuanmingense ALSPC3051, three plant growth promoting strains isolated from nodules of Cajanus cajan L. in Dominican Republic.</title>
        <authorList>
            <person name="Flores-Felix J.D."/>
            <person name="Araujo J."/>
            <person name="Diaz-Alcantara C."/>
            <person name="Gonzalez-Andres F."/>
            <person name="Velazquez E."/>
        </authorList>
    </citation>
    <scope>NUCLEOTIDE SEQUENCE [LARGE SCALE GENOMIC DNA]</scope>
    <source>
        <strain evidence="8 9">1040</strain>
    </source>
</reference>
<dbReference type="CDD" id="cd06342">
    <property type="entry name" value="PBP1_ABC_LIVBP-like"/>
    <property type="match status" value="1"/>
</dbReference>
<feature type="domain" description="Transcription regulator HTH AraC- type ligand binding" evidence="7">
    <location>
        <begin position="20"/>
        <end position="122"/>
    </location>
</feature>
<gene>
    <name evidence="8" type="ORF">GPL21_01740</name>
</gene>
<evidence type="ECO:0000256" key="3">
    <source>
        <dbReference type="ARBA" id="ARBA00022729"/>
    </source>
</evidence>
<comment type="caution">
    <text evidence="8">The sequence shown here is derived from an EMBL/GenBank/DDBJ whole genome shotgun (WGS) entry which is preliminary data.</text>
</comment>
<evidence type="ECO:0000313" key="9">
    <source>
        <dbReference type="Proteomes" id="UP000436468"/>
    </source>
</evidence>
<evidence type="ECO:0000313" key="8">
    <source>
        <dbReference type="EMBL" id="MVT63837.1"/>
    </source>
</evidence>
<dbReference type="GO" id="GO:0006865">
    <property type="term" value="P:amino acid transport"/>
    <property type="evidence" value="ECO:0007669"/>
    <property type="project" value="UniProtKB-KW"/>
</dbReference>
<dbReference type="Gene3D" id="3.40.50.2300">
    <property type="match status" value="2"/>
</dbReference>
<evidence type="ECO:0000256" key="5">
    <source>
        <dbReference type="SAM" id="MobiDB-lite"/>
    </source>
</evidence>
<dbReference type="AlphaFoldDB" id="A0A844SDS3"/>
<dbReference type="PRINTS" id="PR00337">
    <property type="entry name" value="LEUILEVALBP"/>
</dbReference>
<dbReference type="InterPro" id="IPR028081">
    <property type="entry name" value="Leu-bd"/>
</dbReference>
<proteinExistence type="inferred from homology"/>
<dbReference type="InterPro" id="IPR035418">
    <property type="entry name" value="AraC-bd_2"/>
</dbReference>
<dbReference type="Pfam" id="PF13458">
    <property type="entry name" value="Peripla_BP_6"/>
    <property type="match status" value="1"/>
</dbReference>
<keyword evidence="4" id="KW-0029">Amino-acid transport</keyword>
<dbReference type="PANTHER" id="PTHR47151">
    <property type="entry name" value="LEU/ILE/VAL-BINDING ABC TRANSPORTER SUBUNIT"/>
    <property type="match status" value="1"/>
</dbReference>
<comment type="similarity">
    <text evidence="1">Belongs to the leucine-binding protein family.</text>
</comment>
<organism evidence="8 9">
    <name type="scientific">Bradyrhizobium pachyrhizi</name>
    <dbReference type="NCBI Taxonomy" id="280333"/>
    <lineage>
        <taxon>Bacteria</taxon>
        <taxon>Pseudomonadati</taxon>
        <taxon>Pseudomonadota</taxon>
        <taxon>Alphaproteobacteria</taxon>
        <taxon>Hyphomicrobiales</taxon>
        <taxon>Nitrobacteraceae</taxon>
        <taxon>Bradyrhizobium</taxon>
    </lineage>
</organism>
<accession>A0A844SDS3</accession>
<protein>
    <submittedName>
        <fullName evidence="8">ABC transporter substrate-binding protein</fullName>
    </submittedName>
</protein>
<feature type="region of interest" description="Disordered" evidence="5">
    <location>
        <begin position="1"/>
        <end position="31"/>
    </location>
</feature>
<name>A0A844SDS3_9BRAD</name>
<keyword evidence="2" id="KW-0813">Transport</keyword>
<evidence type="ECO:0000256" key="1">
    <source>
        <dbReference type="ARBA" id="ARBA00010062"/>
    </source>
</evidence>
<feature type="domain" description="Leucine-binding protein" evidence="6">
    <location>
        <begin position="240"/>
        <end position="570"/>
    </location>
</feature>
<evidence type="ECO:0000259" key="6">
    <source>
        <dbReference type="Pfam" id="PF13458"/>
    </source>
</evidence>
<dbReference type="EMBL" id="WQNF01000001">
    <property type="protein sequence ID" value="MVT63837.1"/>
    <property type="molecule type" value="Genomic_DNA"/>
</dbReference>
<evidence type="ECO:0000256" key="2">
    <source>
        <dbReference type="ARBA" id="ARBA00022448"/>
    </source>
</evidence>
<keyword evidence="3" id="KW-0732">Signal</keyword>
<dbReference type="Pfam" id="PF14525">
    <property type="entry name" value="AraC_binding_2"/>
    <property type="match status" value="1"/>
</dbReference>
<evidence type="ECO:0000259" key="7">
    <source>
        <dbReference type="Pfam" id="PF14525"/>
    </source>
</evidence>
<sequence>MPKPMCASCLGSGSDPGRAATSRSRGRDVELGPGQAVLRSSAEAGNMVVPVSPSRFVGLRLPRKALASLVRDPEDMLIRPSPANTEAMRLLALYIRELDHSYQLATPELRGAVVRHLVDLGATSQNSALRQPVCCRAHNIAAQSRPLRAIPDANARQRVSHCCPMSHMSNPRRPSPSLPIVSRLKGSPPVIVAIGGFVDCDALRRLETIEENVMKFALRGYFLALGASLALSGAAMAQDISVAVVGPMTGSEASFGQQFKNGADLAIADINAAGGVLGKKLKLEVGDDACDPKQAVSVAEKMAGARIPFVVGHFCSSTSIPASDAYAEGNVLQITPGSTNPQFTERGLWNTFRVCGRDDQQGTVAAAYIIKNYKTKNVAIIHDKTTYGKGLADETKKAINAAGVKEKLYEAYTKGDKDFAALVSRFKKESIDFVYVGGYYAEAALILRQMREQGVNAVLMGGDALVDKQFAAIAGPLAEGSLFTFSPDPRKKATAAATLKKFKDKGIDPDGYTLYSYAAFQIWSQAAARAQTTDAKKVAAAIKAGSWDTVLGKISYTPKGDITLIDYVVYRRDKDGNYAELPAGQ</sequence>
<keyword evidence="9" id="KW-1185">Reference proteome</keyword>
<dbReference type="PANTHER" id="PTHR47151:SF2">
    <property type="entry name" value="AMINO ACID BINDING PROTEIN"/>
    <property type="match status" value="1"/>
</dbReference>
<dbReference type="InterPro" id="IPR000709">
    <property type="entry name" value="Leu_Ile_Val-bd"/>
</dbReference>